<gene>
    <name evidence="1" type="ORF">I6J18_20240</name>
</gene>
<dbReference type="KEGG" id="ppsr:I6J18_20240"/>
<keyword evidence="2" id="KW-1185">Reference proteome</keyword>
<dbReference type="RefSeq" id="WP_161629118.1">
    <property type="nucleotide sequence ID" value="NZ_CP068053.1"/>
</dbReference>
<name>A0A974NLG4_PERPY</name>
<dbReference type="AlphaFoldDB" id="A0A974NLG4"/>
<reference evidence="1 2" key="1">
    <citation type="submission" date="2021-01" db="EMBL/GenBank/DDBJ databases">
        <title>FDA dAtabase for Regulatory Grade micrObial Sequences (FDA-ARGOS): Supporting development and validation of Infectious Disease Dx tests.</title>
        <authorList>
            <person name="Nelson B."/>
            <person name="Plummer A."/>
            <person name="Tallon L."/>
            <person name="Sadzewicz L."/>
            <person name="Zhao X."/>
            <person name="Boylan J."/>
            <person name="Ott S."/>
            <person name="Bowen H."/>
            <person name="Vavikolanu K."/>
            <person name="Mehta A."/>
            <person name="Aluvathingal J."/>
            <person name="Nadendla S."/>
            <person name="Myers T."/>
            <person name="Yan Y."/>
            <person name="Sichtig H."/>
        </authorList>
    </citation>
    <scope>NUCLEOTIDE SEQUENCE [LARGE SCALE GENOMIC DNA]</scope>
    <source>
        <strain evidence="1 2">FDAARGOS_1161</strain>
    </source>
</reference>
<dbReference type="EMBL" id="CP068053">
    <property type="protein sequence ID" value="QQS99886.1"/>
    <property type="molecule type" value="Genomic_DNA"/>
</dbReference>
<sequence length="47" mass="5109">MWVFISMTGAGLLLALPSLIYGSRKPADDNEIEIDTLSNEKTPSKKG</sequence>
<protein>
    <submittedName>
        <fullName evidence="1">Uncharacterized protein</fullName>
    </submittedName>
</protein>
<proteinExistence type="predicted"/>
<accession>A0A974NLG4</accession>
<dbReference type="Proteomes" id="UP000595254">
    <property type="component" value="Chromosome"/>
</dbReference>
<organism evidence="1 2">
    <name type="scientific">Peribacillus psychrosaccharolyticus</name>
    <name type="common">Bacillus psychrosaccharolyticus</name>
    <dbReference type="NCBI Taxonomy" id="1407"/>
    <lineage>
        <taxon>Bacteria</taxon>
        <taxon>Bacillati</taxon>
        <taxon>Bacillota</taxon>
        <taxon>Bacilli</taxon>
        <taxon>Bacillales</taxon>
        <taxon>Bacillaceae</taxon>
        <taxon>Peribacillus</taxon>
    </lineage>
</organism>
<evidence type="ECO:0000313" key="1">
    <source>
        <dbReference type="EMBL" id="QQS99886.1"/>
    </source>
</evidence>
<evidence type="ECO:0000313" key="2">
    <source>
        <dbReference type="Proteomes" id="UP000595254"/>
    </source>
</evidence>